<comment type="caution">
    <text evidence="8">The sequence shown here is derived from an EMBL/GenBank/DDBJ whole genome shotgun (WGS) entry which is preliminary data.</text>
</comment>
<keyword evidence="9" id="KW-1185">Reference proteome</keyword>
<evidence type="ECO:0000256" key="3">
    <source>
        <dbReference type="ARBA" id="ARBA00022475"/>
    </source>
</evidence>
<feature type="transmembrane region" description="Helical" evidence="7">
    <location>
        <begin position="157"/>
        <end position="185"/>
    </location>
</feature>
<comment type="similarity">
    <text evidence="2">Belongs to the chromate ion transporter (CHR) (TC 2.A.51) family.</text>
</comment>
<reference evidence="8 9" key="1">
    <citation type="journal article" date="2012" name="ISME J.">
        <title>Nitrification expanded: discovery, physiology and genomics of a nitrite-oxidizing bacterium from the phylum Chloroflexi.</title>
        <authorList>
            <person name="Sorokin D.Y."/>
            <person name="Lucker S."/>
            <person name="Vejmelkova D."/>
            <person name="Kostrikina N.A."/>
            <person name="Kleerebezem R."/>
            <person name="Rijpstra W.I."/>
            <person name="Damste J.S."/>
            <person name="Le Paslier D."/>
            <person name="Muyzer G."/>
            <person name="Wagner M."/>
            <person name="van Loosdrecht M.C."/>
            <person name="Daims H."/>
        </authorList>
    </citation>
    <scope>NUCLEOTIDE SEQUENCE [LARGE SCALE GENOMIC DNA]</scope>
    <source>
        <strain evidence="9">none</strain>
    </source>
</reference>
<feature type="transmembrane region" description="Helical" evidence="7">
    <location>
        <begin position="297"/>
        <end position="319"/>
    </location>
</feature>
<feature type="transmembrane region" description="Helical" evidence="7">
    <location>
        <begin position="379"/>
        <end position="395"/>
    </location>
</feature>
<dbReference type="PANTHER" id="PTHR33567">
    <property type="entry name" value="CHROMATE ION TRANSPORTER (EUROFUNG)"/>
    <property type="match status" value="1"/>
</dbReference>
<dbReference type="InterPro" id="IPR014047">
    <property type="entry name" value="Chr_Tranpt_l_chain"/>
</dbReference>
<proteinExistence type="inferred from homology"/>
<evidence type="ECO:0000313" key="8">
    <source>
        <dbReference type="EMBL" id="CCF82902.1"/>
    </source>
</evidence>
<feature type="transmembrane region" description="Helical" evidence="7">
    <location>
        <begin position="197"/>
        <end position="218"/>
    </location>
</feature>
<comment type="subcellular location">
    <subcellularLocation>
        <location evidence="1">Cell membrane</location>
        <topology evidence="1">Multi-pass membrane protein</topology>
    </subcellularLocation>
</comment>
<feature type="transmembrane region" description="Helical" evidence="7">
    <location>
        <begin position="225"/>
        <end position="250"/>
    </location>
</feature>
<feature type="transmembrane region" description="Helical" evidence="7">
    <location>
        <begin position="125"/>
        <end position="145"/>
    </location>
</feature>
<keyword evidence="4 7" id="KW-0812">Transmembrane</keyword>
<dbReference type="RefSeq" id="WP_008475440.1">
    <property type="nucleotide sequence ID" value="NZ_CAGS01000074.1"/>
</dbReference>
<feature type="transmembrane region" description="Helical" evidence="7">
    <location>
        <begin position="331"/>
        <end position="350"/>
    </location>
</feature>
<dbReference type="GO" id="GO:0015109">
    <property type="term" value="F:chromate transmembrane transporter activity"/>
    <property type="evidence" value="ECO:0007669"/>
    <property type="project" value="InterPro"/>
</dbReference>
<feature type="transmembrane region" description="Helical" evidence="7">
    <location>
        <begin position="356"/>
        <end position="372"/>
    </location>
</feature>
<keyword evidence="6 7" id="KW-0472">Membrane</keyword>
<evidence type="ECO:0000256" key="1">
    <source>
        <dbReference type="ARBA" id="ARBA00004651"/>
    </source>
</evidence>
<dbReference type="PIRSF" id="PIRSF004810">
    <property type="entry name" value="ChrA"/>
    <property type="match status" value="1"/>
</dbReference>
<evidence type="ECO:0000256" key="4">
    <source>
        <dbReference type="ARBA" id="ARBA00022692"/>
    </source>
</evidence>
<dbReference type="AlphaFoldDB" id="I4EDZ0"/>
<evidence type="ECO:0000313" key="9">
    <source>
        <dbReference type="Proteomes" id="UP000004221"/>
    </source>
</evidence>
<gene>
    <name evidence="8" type="ORF">NITHO_1650021</name>
</gene>
<dbReference type="Pfam" id="PF02417">
    <property type="entry name" value="Chromate_transp"/>
    <property type="match status" value="2"/>
</dbReference>
<keyword evidence="3" id="KW-1003">Cell membrane</keyword>
<feature type="transmembrane region" description="Helical" evidence="7">
    <location>
        <begin position="92"/>
        <end position="113"/>
    </location>
</feature>
<protein>
    <submittedName>
        <fullName evidence="8">Chromate transporter, chromate ion transporter (CHR) family</fullName>
    </submittedName>
</protein>
<feature type="transmembrane region" description="Helical" evidence="7">
    <location>
        <begin position="22"/>
        <end position="43"/>
    </location>
</feature>
<evidence type="ECO:0000256" key="5">
    <source>
        <dbReference type="ARBA" id="ARBA00022989"/>
    </source>
</evidence>
<evidence type="ECO:0000256" key="2">
    <source>
        <dbReference type="ARBA" id="ARBA00005262"/>
    </source>
</evidence>
<keyword evidence="5 7" id="KW-1133">Transmembrane helix</keyword>
<dbReference type="PANTHER" id="PTHR33567:SF3">
    <property type="entry name" value="CHROMATE ION TRANSPORTER (EUROFUNG)"/>
    <property type="match status" value="1"/>
</dbReference>
<name>I4EDZ0_9BACT</name>
<dbReference type="Proteomes" id="UP000004221">
    <property type="component" value="Unassembled WGS sequence"/>
</dbReference>
<evidence type="ECO:0000256" key="7">
    <source>
        <dbReference type="SAM" id="Phobius"/>
    </source>
</evidence>
<dbReference type="OrthoDB" id="9788907at2"/>
<sequence>MNREAAASGSDEEPVPGTLREVAILFLKLGTIAFGGPAAHVAMMRDEIVRRRRWMTDQQFLDLLGTTNLIPGPNSTEMAIFVSQRQAGWRGLIVGGSLFILPSMLMVLGLAWAYVRYGSTPEAEWLLYGIKPVIIAIVVQALWALGKAAVKGPLVAAMGIAVLVLYLLGLNEIVLLFGGGFIVMASRFGDRPRLSGISAILPIGVGPVPLATTALASVPAAPFNLGVLFLTFLKIGAVLYGSGYVLLAFLRTNFVEHLGWLTDKQLIDAVAIGQLTPGPVSTAATFVGYLVGGVPGALLATLGIFLPGFIFVAVIHPIVPRLRRSRLTSAFLDGVNVASLGLMAGVTWQLGRAAVVDWYTALLALIAAGLLLRFRLNSAWLVIGGGAAGLAYRILTG</sequence>
<dbReference type="EMBL" id="CAGS01000074">
    <property type="protein sequence ID" value="CCF82902.1"/>
    <property type="molecule type" value="Genomic_DNA"/>
</dbReference>
<dbReference type="InterPro" id="IPR003370">
    <property type="entry name" value="Chromate_transpt"/>
</dbReference>
<dbReference type="GO" id="GO:0005886">
    <property type="term" value="C:plasma membrane"/>
    <property type="evidence" value="ECO:0007669"/>
    <property type="project" value="UniProtKB-SubCell"/>
</dbReference>
<organism evidence="8 9">
    <name type="scientific">Nitrolancea hollandica Lb</name>
    <dbReference type="NCBI Taxonomy" id="1129897"/>
    <lineage>
        <taxon>Bacteria</taxon>
        <taxon>Pseudomonadati</taxon>
        <taxon>Thermomicrobiota</taxon>
        <taxon>Thermomicrobia</taxon>
        <taxon>Sphaerobacterales</taxon>
        <taxon>Sphaerobacterineae</taxon>
        <taxon>Sphaerobacteraceae</taxon>
        <taxon>Nitrolancea</taxon>
    </lineage>
</organism>
<evidence type="ECO:0000256" key="6">
    <source>
        <dbReference type="ARBA" id="ARBA00023136"/>
    </source>
</evidence>
<accession>I4EDZ0</accession>
<dbReference type="NCBIfam" id="TIGR00937">
    <property type="entry name" value="2A51"/>
    <property type="match status" value="1"/>
</dbReference>